<organism evidence="1 2">
    <name type="scientific">Populus trichocarpa</name>
    <name type="common">Western balsam poplar</name>
    <name type="synonym">Populus balsamifera subsp. trichocarpa</name>
    <dbReference type="NCBI Taxonomy" id="3694"/>
    <lineage>
        <taxon>Eukaryota</taxon>
        <taxon>Viridiplantae</taxon>
        <taxon>Streptophyta</taxon>
        <taxon>Embryophyta</taxon>
        <taxon>Tracheophyta</taxon>
        <taxon>Spermatophyta</taxon>
        <taxon>Magnoliopsida</taxon>
        <taxon>eudicotyledons</taxon>
        <taxon>Gunneridae</taxon>
        <taxon>Pentapetalae</taxon>
        <taxon>rosids</taxon>
        <taxon>fabids</taxon>
        <taxon>Malpighiales</taxon>
        <taxon>Salicaceae</taxon>
        <taxon>Saliceae</taxon>
        <taxon>Populus</taxon>
    </lineage>
</organism>
<dbReference type="AlphaFoldDB" id="A0A3N7FT91"/>
<proteinExistence type="predicted"/>
<name>A0A3N7FT91_POPTR</name>
<dbReference type="EMBL" id="CM009301">
    <property type="protein sequence ID" value="RQO98356.1"/>
    <property type="molecule type" value="Genomic_DNA"/>
</dbReference>
<keyword evidence="2" id="KW-1185">Reference proteome</keyword>
<accession>A0A3N7FT91</accession>
<evidence type="ECO:0000313" key="2">
    <source>
        <dbReference type="Proteomes" id="UP000006729"/>
    </source>
</evidence>
<reference evidence="1 2" key="1">
    <citation type="journal article" date="2006" name="Science">
        <title>The genome of black cottonwood, Populus trichocarpa (Torr. &amp; Gray).</title>
        <authorList>
            <person name="Tuskan G.A."/>
            <person name="Difazio S."/>
            <person name="Jansson S."/>
            <person name="Bohlmann J."/>
            <person name="Grigoriev I."/>
            <person name="Hellsten U."/>
            <person name="Putnam N."/>
            <person name="Ralph S."/>
            <person name="Rombauts S."/>
            <person name="Salamov A."/>
            <person name="Schein J."/>
            <person name="Sterck L."/>
            <person name="Aerts A."/>
            <person name="Bhalerao R.R."/>
            <person name="Bhalerao R.P."/>
            <person name="Blaudez D."/>
            <person name="Boerjan W."/>
            <person name="Brun A."/>
            <person name="Brunner A."/>
            <person name="Busov V."/>
            <person name="Campbell M."/>
            <person name="Carlson J."/>
            <person name="Chalot M."/>
            <person name="Chapman J."/>
            <person name="Chen G.L."/>
            <person name="Cooper D."/>
            <person name="Coutinho P.M."/>
            <person name="Couturier J."/>
            <person name="Covert S."/>
            <person name="Cronk Q."/>
            <person name="Cunningham R."/>
            <person name="Davis J."/>
            <person name="Degroeve S."/>
            <person name="Dejardin A."/>
            <person name="Depamphilis C."/>
            <person name="Detter J."/>
            <person name="Dirks B."/>
            <person name="Dubchak I."/>
            <person name="Duplessis S."/>
            <person name="Ehlting J."/>
            <person name="Ellis B."/>
            <person name="Gendler K."/>
            <person name="Goodstein D."/>
            <person name="Gribskov M."/>
            <person name="Grimwood J."/>
            <person name="Groover A."/>
            <person name="Gunter L."/>
            <person name="Hamberger B."/>
            <person name="Heinze B."/>
            <person name="Helariutta Y."/>
            <person name="Henrissat B."/>
            <person name="Holligan D."/>
            <person name="Holt R."/>
            <person name="Huang W."/>
            <person name="Islam-Faridi N."/>
            <person name="Jones S."/>
            <person name="Jones-Rhoades M."/>
            <person name="Jorgensen R."/>
            <person name="Joshi C."/>
            <person name="Kangasjarvi J."/>
            <person name="Karlsson J."/>
            <person name="Kelleher C."/>
            <person name="Kirkpatrick R."/>
            <person name="Kirst M."/>
            <person name="Kohler A."/>
            <person name="Kalluri U."/>
            <person name="Larimer F."/>
            <person name="Leebens-Mack J."/>
            <person name="Leple J.C."/>
            <person name="Locascio P."/>
            <person name="Lou Y."/>
            <person name="Lucas S."/>
            <person name="Martin F."/>
            <person name="Montanini B."/>
            <person name="Napoli C."/>
            <person name="Nelson D.R."/>
            <person name="Nelson C."/>
            <person name="Nieminen K."/>
            <person name="Nilsson O."/>
            <person name="Pereda V."/>
            <person name="Peter G."/>
            <person name="Philippe R."/>
            <person name="Pilate G."/>
            <person name="Poliakov A."/>
            <person name="Razumovskaya J."/>
            <person name="Richardson P."/>
            <person name="Rinaldi C."/>
            <person name="Ritland K."/>
            <person name="Rouze P."/>
            <person name="Ryaboy D."/>
            <person name="Schmutz J."/>
            <person name="Schrader J."/>
            <person name="Segerman B."/>
            <person name="Shin H."/>
            <person name="Siddiqui A."/>
            <person name="Sterky F."/>
            <person name="Terry A."/>
            <person name="Tsai C.J."/>
            <person name="Uberbacher E."/>
            <person name="Unneberg P."/>
            <person name="Vahala J."/>
            <person name="Wall K."/>
            <person name="Wessler S."/>
            <person name="Yang G."/>
            <person name="Yin T."/>
            <person name="Douglas C."/>
            <person name="Marra M."/>
            <person name="Sandberg G."/>
            <person name="Van de Peer Y."/>
            <person name="Rokhsar D."/>
        </authorList>
    </citation>
    <scope>NUCLEOTIDE SEQUENCE [LARGE SCALE GENOMIC DNA]</scope>
    <source>
        <strain evidence="2">cv. Nisqually</strain>
    </source>
</reference>
<sequence length="31" mass="3917">MYFSNQFIAIILVRKKQQYLRWHGTSWEPQF</sequence>
<gene>
    <name evidence="1" type="ORF">POPTR_012G059550</name>
</gene>
<evidence type="ECO:0000313" key="1">
    <source>
        <dbReference type="EMBL" id="RQO98356.1"/>
    </source>
</evidence>
<dbReference type="InParanoid" id="A0A3N7FT91"/>
<protein>
    <submittedName>
        <fullName evidence="1">Uncharacterized protein</fullName>
    </submittedName>
</protein>
<dbReference type="Proteomes" id="UP000006729">
    <property type="component" value="Chromosome 12"/>
</dbReference>